<sequence length="196" mass="20264">MDITVELAVDKVTKDELDDGSGVRAELRTGAEATTGPADEGVGVTTPDVGKGARSKTDVDTSSPAELANPMVEAVEHDADNPAAEDAIGSDVGTLESAEAESAEHELMLASTAELDAVAAELEVAKLIDESWGAEQDTTAESIVGAAETTVVTVVFEGHSKLSGSVKFHILHWVPKIEIKRGFVTSSAGRTSNSCS</sequence>
<organism evidence="2 3">
    <name type="scientific">Phytophthora fragariaefolia</name>
    <dbReference type="NCBI Taxonomy" id="1490495"/>
    <lineage>
        <taxon>Eukaryota</taxon>
        <taxon>Sar</taxon>
        <taxon>Stramenopiles</taxon>
        <taxon>Oomycota</taxon>
        <taxon>Peronosporomycetes</taxon>
        <taxon>Peronosporales</taxon>
        <taxon>Peronosporaceae</taxon>
        <taxon>Phytophthora</taxon>
    </lineage>
</organism>
<dbReference type="Proteomes" id="UP001165121">
    <property type="component" value="Unassembled WGS sequence"/>
</dbReference>
<evidence type="ECO:0000313" key="2">
    <source>
        <dbReference type="EMBL" id="GMF39946.1"/>
    </source>
</evidence>
<dbReference type="EMBL" id="BSXT01001203">
    <property type="protein sequence ID" value="GMF39946.1"/>
    <property type="molecule type" value="Genomic_DNA"/>
</dbReference>
<evidence type="ECO:0000313" key="3">
    <source>
        <dbReference type="Proteomes" id="UP001165121"/>
    </source>
</evidence>
<evidence type="ECO:0000256" key="1">
    <source>
        <dbReference type="SAM" id="MobiDB-lite"/>
    </source>
</evidence>
<comment type="caution">
    <text evidence="2">The sequence shown here is derived from an EMBL/GenBank/DDBJ whole genome shotgun (WGS) entry which is preliminary data.</text>
</comment>
<name>A0A9W7CSK2_9STRA</name>
<accession>A0A9W7CSK2</accession>
<keyword evidence="3" id="KW-1185">Reference proteome</keyword>
<dbReference type="AlphaFoldDB" id="A0A9W7CSK2"/>
<gene>
    <name evidence="2" type="ORF">Pfra01_001207000</name>
</gene>
<feature type="region of interest" description="Disordered" evidence="1">
    <location>
        <begin position="16"/>
        <end position="64"/>
    </location>
</feature>
<reference evidence="2" key="1">
    <citation type="submission" date="2023-04" db="EMBL/GenBank/DDBJ databases">
        <title>Phytophthora fragariaefolia NBRC 109709.</title>
        <authorList>
            <person name="Ichikawa N."/>
            <person name="Sato H."/>
            <person name="Tonouchi N."/>
        </authorList>
    </citation>
    <scope>NUCLEOTIDE SEQUENCE</scope>
    <source>
        <strain evidence="2">NBRC 109709</strain>
    </source>
</reference>
<protein>
    <submittedName>
        <fullName evidence="2">Unnamed protein product</fullName>
    </submittedName>
</protein>
<proteinExistence type="predicted"/>